<keyword evidence="13" id="KW-1185">Reference proteome</keyword>
<dbReference type="PANTHER" id="PTHR28097">
    <property type="entry name" value="PHEROMONE A FACTOR RECEPTOR"/>
    <property type="match status" value="1"/>
</dbReference>
<dbReference type="EMBL" id="KZ819353">
    <property type="protein sequence ID" value="PWN45810.1"/>
    <property type="molecule type" value="Genomic_DNA"/>
</dbReference>
<keyword evidence="8" id="KW-0675">Receptor</keyword>
<dbReference type="GO" id="GO:0004933">
    <property type="term" value="F:mating-type a-factor pheromone receptor activity"/>
    <property type="evidence" value="ECO:0007669"/>
    <property type="project" value="InterPro"/>
</dbReference>
<keyword evidence="9" id="KW-0807">Transducer</keyword>
<keyword evidence="3" id="KW-0589">Pheromone response</keyword>
<evidence type="ECO:0000256" key="11">
    <source>
        <dbReference type="SAM" id="Phobius"/>
    </source>
</evidence>
<comment type="subcellular location">
    <subcellularLocation>
        <location evidence="1">Membrane</location>
        <topology evidence="1">Multi-pass membrane protein</topology>
    </subcellularLocation>
</comment>
<keyword evidence="7 11" id="KW-0472">Membrane</keyword>
<evidence type="ECO:0000256" key="7">
    <source>
        <dbReference type="ARBA" id="ARBA00023136"/>
    </source>
</evidence>
<dbReference type="Proteomes" id="UP000245783">
    <property type="component" value="Unassembled WGS sequence"/>
</dbReference>
<feature type="transmembrane region" description="Helical" evidence="11">
    <location>
        <begin position="41"/>
        <end position="61"/>
    </location>
</feature>
<evidence type="ECO:0000256" key="1">
    <source>
        <dbReference type="ARBA" id="ARBA00004141"/>
    </source>
</evidence>
<sequence length="359" mass="39861">MALADTQCRIFWVALGNCTMAISAILYANTFDGVPLGWCDFAGAVGYLYGPGISAGALCLFRKLESIASTRQVAYTQSDRRRFMIVDLIICVGIPVLLVPLHIVVQDHRMDVVLGHGCNAPTYMSVPALFCYYLWQIGLATACVVYAVLTLRWFLIRRSQLSSVLQSSGTGISKDKYIRLMLLAFIEVVISFPLAVYVLAANLLYVELQPYPSWDYVHDNWGAVGYVTTEEIPYANVVSLEIGRWLGVLAAGIFFAFFGLTADTRRQYASWIRAISGGRLCKRRNSDAPLPGRIASLPRRGMYGDTSSEQDLEKDWTPTNDSVEGEPRLKLYDDLESPHSASFTGLKDIHVTTERIQVG</sequence>
<dbReference type="Pfam" id="PF02076">
    <property type="entry name" value="STE3"/>
    <property type="match status" value="1"/>
</dbReference>
<dbReference type="PRINTS" id="PR00900">
    <property type="entry name" value="PHEROMONEAR"/>
</dbReference>
<dbReference type="GO" id="GO:0000750">
    <property type="term" value="P:pheromone-dependent signal transduction involved in conjugation with cellular fusion"/>
    <property type="evidence" value="ECO:0007669"/>
    <property type="project" value="TreeGrafter"/>
</dbReference>
<evidence type="ECO:0000256" key="8">
    <source>
        <dbReference type="ARBA" id="ARBA00023170"/>
    </source>
</evidence>
<dbReference type="PANTHER" id="PTHR28097:SF1">
    <property type="entry name" value="PHEROMONE A FACTOR RECEPTOR"/>
    <property type="match status" value="1"/>
</dbReference>
<feature type="transmembrane region" description="Helical" evidence="11">
    <location>
        <begin position="242"/>
        <end position="262"/>
    </location>
</feature>
<evidence type="ECO:0000256" key="4">
    <source>
        <dbReference type="ARBA" id="ARBA00022692"/>
    </source>
</evidence>
<feature type="transmembrane region" description="Helical" evidence="11">
    <location>
        <begin position="177"/>
        <end position="205"/>
    </location>
</feature>
<feature type="transmembrane region" description="Helical" evidence="11">
    <location>
        <begin position="133"/>
        <end position="156"/>
    </location>
</feature>
<keyword evidence="5 11" id="KW-1133">Transmembrane helix</keyword>
<organism evidence="12 13">
    <name type="scientific">Ceraceosorus guamensis</name>
    <dbReference type="NCBI Taxonomy" id="1522189"/>
    <lineage>
        <taxon>Eukaryota</taxon>
        <taxon>Fungi</taxon>
        <taxon>Dikarya</taxon>
        <taxon>Basidiomycota</taxon>
        <taxon>Ustilaginomycotina</taxon>
        <taxon>Exobasidiomycetes</taxon>
        <taxon>Ceraceosorales</taxon>
        <taxon>Ceraceosoraceae</taxon>
        <taxon>Ceraceosorus</taxon>
    </lineage>
</organism>
<dbReference type="RefSeq" id="XP_025372970.1">
    <property type="nucleotide sequence ID" value="XM_025512146.1"/>
</dbReference>
<comment type="similarity">
    <text evidence="2">Belongs to the G-protein coupled receptor 4 family.</text>
</comment>
<dbReference type="GO" id="GO:0005886">
    <property type="term" value="C:plasma membrane"/>
    <property type="evidence" value="ECO:0007669"/>
    <property type="project" value="TreeGrafter"/>
</dbReference>
<dbReference type="FunCoup" id="A0A316W7A7">
    <property type="interactions" value="76"/>
</dbReference>
<accession>A0A316W7A7</accession>
<evidence type="ECO:0000313" key="13">
    <source>
        <dbReference type="Proteomes" id="UP000245783"/>
    </source>
</evidence>
<evidence type="ECO:0000256" key="6">
    <source>
        <dbReference type="ARBA" id="ARBA00023040"/>
    </source>
</evidence>
<dbReference type="CDD" id="cd14966">
    <property type="entry name" value="7tmD_STE3"/>
    <property type="match status" value="1"/>
</dbReference>
<evidence type="ECO:0000256" key="5">
    <source>
        <dbReference type="ARBA" id="ARBA00022989"/>
    </source>
</evidence>
<name>A0A316W7A7_9BASI</name>
<reference evidence="12 13" key="1">
    <citation type="journal article" date="2018" name="Mol. Biol. Evol.">
        <title>Broad Genomic Sampling Reveals a Smut Pathogenic Ancestry of the Fungal Clade Ustilaginomycotina.</title>
        <authorList>
            <person name="Kijpornyongpan T."/>
            <person name="Mondo S.J."/>
            <person name="Barry K."/>
            <person name="Sandor L."/>
            <person name="Lee J."/>
            <person name="Lipzen A."/>
            <person name="Pangilinan J."/>
            <person name="LaButti K."/>
            <person name="Hainaut M."/>
            <person name="Henrissat B."/>
            <person name="Grigoriev I.V."/>
            <person name="Spatafora J.W."/>
            <person name="Aime M.C."/>
        </authorList>
    </citation>
    <scope>NUCLEOTIDE SEQUENCE [LARGE SCALE GENOMIC DNA]</scope>
    <source>
        <strain evidence="12 13">MCA 4658</strain>
    </source>
</reference>
<proteinExistence type="inferred from homology"/>
<feature type="transmembrane region" description="Helical" evidence="11">
    <location>
        <begin position="12"/>
        <end position="29"/>
    </location>
</feature>
<evidence type="ECO:0000256" key="2">
    <source>
        <dbReference type="ARBA" id="ARBA00011085"/>
    </source>
</evidence>
<dbReference type="PRINTS" id="PR00899">
    <property type="entry name" value="GPCRSTE3"/>
</dbReference>
<evidence type="ECO:0000313" key="12">
    <source>
        <dbReference type="EMBL" id="PWN45810.1"/>
    </source>
</evidence>
<evidence type="ECO:0000256" key="9">
    <source>
        <dbReference type="ARBA" id="ARBA00023224"/>
    </source>
</evidence>
<feature type="region of interest" description="Disordered" evidence="10">
    <location>
        <begin position="299"/>
        <end position="325"/>
    </location>
</feature>
<evidence type="ECO:0000256" key="3">
    <source>
        <dbReference type="ARBA" id="ARBA00022507"/>
    </source>
</evidence>
<dbReference type="OrthoDB" id="2874149at2759"/>
<dbReference type="InterPro" id="IPR001546">
    <property type="entry name" value="GPCR_Pheromne_A_rcpt"/>
</dbReference>
<dbReference type="AlphaFoldDB" id="A0A316W7A7"/>
<dbReference type="GeneID" id="37034016"/>
<dbReference type="InterPro" id="IPR001499">
    <property type="entry name" value="GPCR_STE3"/>
</dbReference>
<keyword evidence="4 11" id="KW-0812">Transmembrane</keyword>
<gene>
    <name evidence="12" type="ORF">IE81DRAFT_296804</name>
</gene>
<feature type="transmembrane region" description="Helical" evidence="11">
    <location>
        <begin position="82"/>
        <end position="105"/>
    </location>
</feature>
<protein>
    <submittedName>
        <fullName evidence="12">STE3-domain-containing protein</fullName>
    </submittedName>
</protein>
<dbReference type="STRING" id="1522189.A0A316W7A7"/>
<dbReference type="InParanoid" id="A0A316W7A7"/>
<keyword evidence="6" id="KW-0297">G-protein coupled receptor</keyword>
<evidence type="ECO:0000256" key="10">
    <source>
        <dbReference type="SAM" id="MobiDB-lite"/>
    </source>
</evidence>